<protein>
    <recommendedName>
        <fullName evidence="1">Aminoarabinose transferase C-terminal domain-containing protein</fullName>
    </recommendedName>
</protein>
<proteinExistence type="predicted"/>
<sequence>MVAYKDELGFGIAHEPEKFIADLAAFEPAWRAALWALALMPPHTYREFLGKGLPMRLVGQDTCRTIVAKP</sequence>
<dbReference type="InterPro" id="IPR040845">
    <property type="entry name" value="Arnt_C"/>
</dbReference>
<evidence type="ECO:0000313" key="3">
    <source>
        <dbReference type="Proteomes" id="UP000321337"/>
    </source>
</evidence>
<dbReference type="Pfam" id="PF18583">
    <property type="entry name" value="Arnt_C"/>
    <property type="match status" value="1"/>
</dbReference>
<reference evidence="2 3" key="1">
    <citation type="submission" date="2019-07" db="EMBL/GenBank/DDBJ databases">
        <title>Whole genome shotgun sequence of Thiobacillus plumbophilus NBRC 107929.</title>
        <authorList>
            <person name="Hosoyama A."/>
            <person name="Uohara A."/>
            <person name="Ohji S."/>
            <person name="Ichikawa N."/>
        </authorList>
    </citation>
    <scope>NUCLEOTIDE SEQUENCE [LARGE SCALE GENOMIC DNA]</scope>
    <source>
        <strain evidence="2 3">NBRC 107929</strain>
    </source>
</reference>
<dbReference type="RefSeq" id="WP_147073665.1">
    <property type="nucleotide sequence ID" value="NZ_AP021884.1"/>
</dbReference>
<name>A0A512L9B0_9PROT</name>
<dbReference type="EMBL" id="BKAD01000023">
    <property type="protein sequence ID" value="GEP31042.1"/>
    <property type="molecule type" value="Genomic_DNA"/>
</dbReference>
<dbReference type="AlphaFoldDB" id="A0A512L9B0"/>
<evidence type="ECO:0000259" key="1">
    <source>
        <dbReference type="Pfam" id="PF18583"/>
    </source>
</evidence>
<feature type="domain" description="Aminoarabinose transferase C-terminal" evidence="1">
    <location>
        <begin position="1"/>
        <end position="69"/>
    </location>
</feature>
<evidence type="ECO:0000313" key="2">
    <source>
        <dbReference type="EMBL" id="GEP31042.1"/>
    </source>
</evidence>
<dbReference type="Proteomes" id="UP000321337">
    <property type="component" value="Unassembled WGS sequence"/>
</dbReference>
<comment type="caution">
    <text evidence="2">The sequence shown here is derived from an EMBL/GenBank/DDBJ whole genome shotgun (WGS) entry which is preliminary data.</text>
</comment>
<accession>A0A512L9B0</accession>
<gene>
    <name evidence="2" type="ORF">TPL01_21800</name>
</gene>
<organism evidence="2 3">
    <name type="scientific">Sulfuriferula plumbiphila</name>
    <dbReference type="NCBI Taxonomy" id="171865"/>
    <lineage>
        <taxon>Bacteria</taxon>
        <taxon>Pseudomonadati</taxon>
        <taxon>Pseudomonadota</taxon>
        <taxon>Betaproteobacteria</taxon>
        <taxon>Nitrosomonadales</taxon>
        <taxon>Sulfuricellaceae</taxon>
        <taxon>Sulfuriferula</taxon>
    </lineage>
</organism>
<keyword evidence="3" id="KW-1185">Reference proteome</keyword>